<sequence>MGREGLGGKMLSQVASCPVDPNRHPRSPSFNKGQRHRHIPSPDTQSRARRSHQPPTKKSQPEECGSTTEKRADQPALRYQNMPPKGGHKTNMPNHPRTTGQSQQSAQSLMPEPP</sequence>
<evidence type="ECO:0000256" key="1">
    <source>
        <dbReference type="SAM" id="MobiDB-lite"/>
    </source>
</evidence>
<evidence type="ECO:0000313" key="3">
    <source>
        <dbReference type="Proteomes" id="UP001444071"/>
    </source>
</evidence>
<reference evidence="2 3" key="1">
    <citation type="submission" date="2021-06" db="EMBL/GenBank/DDBJ databases">
        <authorList>
            <person name="Palmer J.M."/>
        </authorList>
    </citation>
    <scope>NUCLEOTIDE SEQUENCE [LARGE SCALE GENOMIC DNA]</scope>
    <source>
        <strain evidence="2 3">XR_2019</strain>
        <tissue evidence="2">Muscle</tissue>
    </source>
</reference>
<dbReference type="Proteomes" id="UP001444071">
    <property type="component" value="Unassembled WGS sequence"/>
</dbReference>
<name>A0ABV0X0Q2_9TELE</name>
<accession>A0ABV0X0Q2</accession>
<keyword evidence="3" id="KW-1185">Reference proteome</keyword>
<protein>
    <submittedName>
        <fullName evidence="2">Uncharacterized protein</fullName>
    </submittedName>
</protein>
<feature type="compositionally biased region" description="Polar residues" evidence="1">
    <location>
        <begin position="91"/>
        <end position="108"/>
    </location>
</feature>
<evidence type="ECO:0000313" key="2">
    <source>
        <dbReference type="EMBL" id="MEQ2275299.1"/>
    </source>
</evidence>
<feature type="non-terminal residue" evidence="2">
    <location>
        <position position="114"/>
    </location>
</feature>
<dbReference type="EMBL" id="JAHRIM010081333">
    <property type="protein sequence ID" value="MEQ2275299.1"/>
    <property type="molecule type" value="Genomic_DNA"/>
</dbReference>
<proteinExistence type="predicted"/>
<gene>
    <name evidence="2" type="ORF">XENORESO_001546</name>
</gene>
<feature type="region of interest" description="Disordered" evidence="1">
    <location>
        <begin position="1"/>
        <end position="114"/>
    </location>
</feature>
<organism evidence="2 3">
    <name type="scientific">Xenotaenia resolanae</name>
    <dbReference type="NCBI Taxonomy" id="208358"/>
    <lineage>
        <taxon>Eukaryota</taxon>
        <taxon>Metazoa</taxon>
        <taxon>Chordata</taxon>
        <taxon>Craniata</taxon>
        <taxon>Vertebrata</taxon>
        <taxon>Euteleostomi</taxon>
        <taxon>Actinopterygii</taxon>
        <taxon>Neopterygii</taxon>
        <taxon>Teleostei</taxon>
        <taxon>Neoteleostei</taxon>
        <taxon>Acanthomorphata</taxon>
        <taxon>Ovalentaria</taxon>
        <taxon>Atherinomorphae</taxon>
        <taxon>Cyprinodontiformes</taxon>
        <taxon>Goodeidae</taxon>
        <taxon>Xenotaenia</taxon>
    </lineage>
</organism>
<comment type="caution">
    <text evidence="2">The sequence shown here is derived from an EMBL/GenBank/DDBJ whole genome shotgun (WGS) entry which is preliminary data.</text>
</comment>